<dbReference type="Pfam" id="PF16344">
    <property type="entry name" value="FecR_C"/>
    <property type="match status" value="1"/>
</dbReference>
<dbReference type="InterPro" id="IPR006860">
    <property type="entry name" value="FecR"/>
</dbReference>
<sequence>MGVTDIRHLLEKYASGTCTPEEREALEAWYESFRHPHAADASWEADAVLTRELMQDFREMQRRKERLFRGDKGWRNWWKAAAVIVPVAGIGAVLWMSRPSASPATSGPVLTEVPAAPGSKRFILLPDSSTVVLREGSTLLYPATFSGSERIVTLTGEGYFDVREQPGKPFRIRSGKLVTTVLGTAFSIKAYPGQEHVTVTVSSGKVKIEEQAGNKLLGILGEDQQIVYENDAAVVETRPVKAEENIAWLKKGMDFHSVPFEDIAQQIGEQYQVKIAFANDALRKCRIRATFEGTETLDQVLFVLCTVRNATYTRQGETIIISGEGCPNEEGAASE</sequence>
<dbReference type="Pfam" id="PF04773">
    <property type="entry name" value="FecR"/>
    <property type="match status" value="1"/>
</dbReference>
<dbReference type="PANTHER" id="PTHR30273">
    <property type="entry name" value="PERIPLASMIC SIGNAL SENSOR AND SIGMA FACTOR ACTIVATOR FECR-RELATED"/>
    <property type="match status" value="1"/>
</dbReference>
<gene>
    <name evidence="3" type="ORF">WJU16_12210</name>
</gene>
<keyword evidence="4" id="KW-1185">Reference proteome</keyword>
<evidence type="ECO:0000259" key="2">
    <source>
        <dbReference type="Pfam" id="PF16344"/>
    </source>
</evidence>
<protein>
    <submittedName>
        <fullName evidence="3">FecR domain-containing protein</fullName>
    </submittedName>
</protein>
<organism evidence="3 4">
    <name type="scientific">Chitinophaga pollutisoli</name>
    <dbReference type="NCBI Taxonomy" id="3133966"/>
    <lineage>
        <taxon>Bacteria</taxon>
        <taxon>Pseudomonadati</taxon>
        <taxon>Bacteroidota</taxon>
        <taxon>Chitinophagia</taxon>
        <taxon>Chitinophagales</taxon>
        <taxon>Chitinophagaceae</taxon>
        <taxon>Chitinophaga</taxon>
    </lineage>
</organism>
<evidence type="ECO:0000313" key="4">
    <source>
        <dbReference type="Proteomes" id="UP001485459"/>
    </source>
</evidence>
<dbReference type="Proteomes" id="UP001485459">
    <property type="component" value="Chromosome"/>
</dbReference>
<dbReference type="Gene3D" id="2.60.120.1440">
    <property type="match status" value="1"/>
</dbReference>
<dbReference type="RefSeq" id="WP_341838585.1">
    <property type="nucleotide sequence ID" value="NZ_CP149822.1"/>
</dbReference>
<dbReference type="PIRSF" id="PIRSF018266">
    <property type="entry name" value="FecR"/>
    <property type="match status" value="1"/>
</dbReference>
<reference evidence="4" key="1">
    <citation type="submission" date="2024-03" db="EMBL/GenBank/DDBJ databases">
        <title>Chitinophaga horti sp. nov., isolated from garden soil.</title>
        <authorList>
            <person name="Lee D.S."/>
            <person name="Han D.M."/>
            <person name="Baek J.H."/>
            <person name="Choi D.G."/>
            <person name="Jeon J.H."/>
            <person name="Jeon C.O."/>
        </authorList>
    </citation>
    <scope>NUCLEOTIDE SEQUENCE [LARGE SCALE GENOMIC DNA]</scope>
    <source>
        <strain evidence="4">GPA1</strain>
    </source>
</reference>
<proteinExistence type="predicted"/>
<evidence type="ECO:0000313" key="3">
    <source>
        <dbReference type="EMBL" id="WZN43790.1"/>
    </source>
</evidence>
<name>A0ABZ2YXC2_9BACT</name>
<dbReference type="Gene3D" id="3.55.50.30">
    <property type="match status" value="1"/>
</dbReference>
<feature type="domain" description="Protein FecR C-terminal" evidence="2">
    <location>
        <begin position="255"/>
        <end position="321"/>
    </location>
</feature>
<accession>A0ABZ2YXC2</accession>
<evidence type="ECO:0000259" key="1">
    <source>
        <dbReference type="Pfam" id="PF04773"/>
    </source>
</evidence>
<dbReference type="InterPro" id="IPR012373">
    <property type="entry name" value="Ferrdict_sens_TM"/>
</dbReference>
<feature type="domain" description="FecR protein" evidence="1">
    <location>
        <begin position="115"/>
        <end position="207"/>
    </location>
</feature>
<dbReference type="PANTHER" id="PTHR30273:SF2">
    <property type="entry name" value="PROTEIN FECR"/>
    <property type="match status" value="1"/>
</dbReference>
<dbReference type="InterPro" id="IPR032508">
    <property type="entry name" value="FecR_C"/>
</dbReference>
<dbReference type="EMBL" id="CP149822">
    <property type="protein sequence ID" value="WZN43790.1"/>
    <property type="molecule type" value="Genomic_DNA"/>
</dbReference>